<accession>X1GAD0</accession>
<name>X1GAD0_9ZZZZ</name>
<evidence type="ECO:0000313" key="1">
    <source>
        <dbReference type="EMBL" id="GAH29958.1"/>
    </source>
</evidence>
<sequence length="76" mass="8871">MPTPSPAEVPPAKEEGEIRRVIEAKADELIVHYLRQSFWREEEFSGYFTNQAQFQSDFKEDFEPWLVKDGVSASDY</sequence>
<dbReference type="EMBL" id="BARU01002598">
    <property type="protein sequence ID" value="GAH29958.1"/>
    <property type="molecule type" value="Genomic_DNA"/>
</dbReference>
<reference evidence="1" key="1">
    <citation type="journal article" date="2014" name="Front. Microbiol.">
        <title>High frequency of phylogenetically diverse reductive dehalogenase-homologous genes in deep subseafloor sedimentary metagenomes.</title>
        <authorList>
            <person name="Kawai M."/>
            <person name="Futagami T."/>
            <person name="Toyoda A."/>
            <person name="Takaki Y."/>
            <person name="Nishi S."/>
            <person name="Hori S."/>
            <person name="Arai W."/>
            <person name="Tsubouchi T."/>
            <person name="Morono Y."/>
            <person name="Uchiyama I."/>
            <person name="Ito T."/>
            <person name="Fujiyama A."/>
            <person name="Inagaki F."/>
            <person name="Takami H."/>
        </authorList>
    </citation>
    <scope>NUCLEOTIDE SEQUENCE</scope>
    <source>
        <strain evidence="1">Expedition CK06-06</strain>
    </source>
</reference>
<organism evidence="1">
    <name type="scientific">marine sediment metagenome</name>
    <dbReference type="NCBI Taxonomy" id="412755"/>
    <lineage>
        <taxon>unclassified sequences</taxon>
        <taxon>metagenomes</taxon>
        <taxon>ecological metagenomes</taxon>
    </lineage>
</organism>
<gene>
    <name evidence="1" type="ORF">S03H2_06059</name>
</gene>
<dbReference type="AlphaFoldDB" id="X1GAD0"/>
<proteinExistence type="predicted"/>
<protein>
    <submittedName>
        <fullName evidence="1">Uncharacterized protein</fullName>
    </submittedName>
</protein>
<comment type="caution">
    <text evidence="1">The sequence shown here is derived from an EMBL/GenBank/DDBJ whole genome shotgun (WGS) entry which is preliminary data.</text>
</comment>
<feature type="non-terminal residue" evidence="1">
    <location>
        <position position="76"/>
    </location>
</feature>